<proteinExistence type="inferred from homology"/>
<evidence type="ECO:0000313" key="3">
    <source>
        <dbReference type="EMBL" id="KIH84135.1"/>
    </source>
</evidence>
<name>A0A0C2IB41_9PSED</name>
<dbReference type="EC" id="2.3.1.-" evidence="2"/>
<reference evidence="3 4" key="1">
    <citation type="submission" date="2015-01" db="EMBL/GenBank/DDBJ databases">
        <title>Complete genome of Pseudomonas batumici UCM B-321 producer of the batumin antibiotic with strong antistaphilococcal and potential anticancer activity.</title>
        <authorList>
            <person name="Klochko V.V."/>
            <person name="Zelena L.B."/>
            <person name="Elena K.A."/>
            <person name="Reva O.N."/>
        </authorList>
    </citation>
    <scope>NUCLEOTIDE SEQUENCE [LARGE SCALE GENOMIC DNA]</scope>
    <source>
        <strain evidence="3 4">UCM B-321</strain>
    </source>
</reference>
<keyword evidence="2" id="KW-0808">Transferase</keyword>
<evidence type="ECO:0000256" key="2">
    <source>
        <dbReference type="RuleBase" id="RU368102"/>
    </source>
</evidence>
<dbReference type="GO" id="GO:0031640">
    <property type="term" value="P:killing of cells of another organism"/>
    <property type="evidence" value="ECO:0007669"/>
    <property type="project" value="UniProtKB-KW"/>
</dbReference>
<keyword evidence="2" id="KW-0012">Acyltransferase</keyword>
<dbReference type="GO" id="GO:0009404">
    <property type="term" value="P:toxin metabolic process"/>
    <property type="evidence" value="ECO:0007669"/>
    <property type="project" value="UniProtKB-UniRule"/>
</dbReference>
<comment type="subcellular location">
    <subcellularLocation>
        <location evidence="2">Cytoplasm</location>
    </subcellularLocation>
</comment>
<dbReference type="PRINTS" id="PR01489">
    <property type="entry name" value="RTXTOXINC"/>
</dbReference>
<sequence length="173" mass="19805">MHHDTLEVLTPEWADSPIDEAQVLGSAVWLWMHSTNHQDAPLHSLSTLLLPAIKKRQFILISEAGRPVFFLSWLNLSAEAEARYLREPAVCLPPADWDSGDRLWINDWVAPFGHTRCVSSLLRRRLWARRIGRSLYHRGEERGMRVLNFQGIAVPDLEAQAWFATHPLPGHAF</sequence>
<accession>A0A0C2IB41</accession>
<dbReference type="Pfam" id="PF02794">
    <property type="entry name" value="HlyC"/>
    <property type="match status" value="1"/>
</dbReference>
<comment type="function">
    <text evidence="2">Involved in fatty acylation of protoxin at internal lysine residues, thereby converting it to the active toxin.</text>
</comment>
<keyword evidence="2" id="KW-0963">Cytoplasm</keyword>
<dbReference type="AlphaFoldDB" id="A0A0C2IB41"/>
<evidence type="ECO:0000256" key="1">
    <source>
        <dbReference type="ARBA" id="ARBA00005686"/>
    </source>
</evidence>
<evidence type="ECO:0000313" key="4">
    <source>
        <dbReference type="Proteomes" id="UP000031535"/>
    </source>
</evidence>
<gene>
    <name evidence="3" type="ORF">UCMB321_2135</name>
</gene>
<dbReference type="STRING" id="226910.UCMB321_2135"/>
<dbReference type="GO" id="GO:0016746">
    <property type="term" value="F:acyltransferase activity"/>
    <property type="evidence" value="ECO:0007669"/>
    <property type="project" value="UniProtKB-UniRule"/>
</dbReference>
<keyword evidence="4" id="KW-1185">Reference proteome</keyword>
<dbReference type="InterPro" id="IPR003996">
    <property type="entry name" value="RTX_toxin-activating_protC_bac"/>
</dbReference>
<protein>
    <recommendedName>
        <fullName evidence="2">RTX toxin-activating lysine-acyltransferase</fullName>
        <ecNumber evidence="2">2.3.1.-</ecNumber>
    </recommendedName>
</protein>
<dbReference type="EMBL" id="JXDG01000022">
    <property type="protein sequence ID" value="KIH84135.1"/>
    <property type="molecule type" value="Genomic_DNA"/>
</dbReference>
<dbReference type="OrthoDB" id="8596436at2"/>
<dbReference type="Proteomes" id="UP000031535">
    <property type="component" value="Unassembled WGS sequence"/>
</dbReference>
<comment type="similarity">
    <text evidence="1 2">Belongs to the RTX toxin acyltransferase family.</text>
</comment>
<comment type="caution">
    <text evidence="3">The sequence shown here is derived from an EMBL/GenBank/DDBJ whole genome shotgun (WGS) entry which is preliminary data.</text>
</comment>
<keyword evidence="2" id="KW-0204">Cytolysis</keyword>
<dbReference type="RefSeq" id="WP_040066254.1">
    <property type="nucleotide sequence ID" value="NZ_JXDG01000022.1"/>
</dbReference>
<dbReference type="PATRIC" id="fig|226910.6.peg.2122"/>
<dbReference type="GO" id="GO:0005737">
    <property type="term" value="C:cytoplasm"/>
    <property type="evidence" value="ECO:0007669"/>
    <property type="project" value="UniProtKB-SubCell"/>
</dbReference>
<organism evidence="3 4">
    <name type="scientific">Pseudomonas batumici</name>
    <dbReference type="NCBI Taxonomy" id="226910"/>
    <lineage>
        <taxon>Bacteria</taxon>
        <taxon>Pseudomonadati</taxon>
        <taxon>Pseudomonadota</taxon>
        <taxon>Gammaproteobacteria</taxon>
        <taxon>Pseudomonadales</taxon>
        <taxon>Pseudomonadaceae</taxon>
        <taxon>Pseudomonas</taxon>
    </lineage>
</organism>